<dbReference type="SUPFAM" id="SSF81811">
    <property type="entry name" value="Helical domain of Sec23/24"/>
    <property type="match status" value="1"/>
</dbReference>
<feature type="domain" description="Sec23/Sec24 helical" evidence="8">
    <location>
        <begin position="631"/>
        <end position="709"/>
    </location>
</feature>
<dbReference type="GO" id="GO:0070971">
    <property type="term" value="C:endoplasmic reticulum exit site"/>
    <property type="evidence" value="ECO:0007669"/>
    <property type="project" value="TreeGrafter"/>
</dbReference>
<evidence type="ECO:0000256" key="5">
    <source>
        <dbReference type="SAM" id="Phobius"/>
    </source>
</evidence>
<dbReference type="Gene3D" id="1.20.120.730">
    <property type="entry name" value="Sec23/Sec24 helical domain"/>
    <property type="match status" value="1"/>
</dbReference>
<feature type="transmembrane region" description="Helical" evidence="5">
    <location>
        <begin position="717"/>
        <end position="736"/>
    </location>
</feature>
<keyword evidence="5" id="KW-0472">Membrane</keyword>
<dbReference type="GO" id="GO:0030127">
    <property type="term" value="C:COPII vesicle coat"/>
    <property type="evidence" value="ECO:0007669"/>
    <property type="project" value="InterPro"/>
</dbReference>
<dbReference type="SUPFAM" id="SSF53300">
    <property type="entry name" value="vWA-like"/>
    <property type="match status" value="1"/>
</dbReference>
<dbReference type="GO" id="GO:0000149">
    <property type="term" value="F:SNARE binding"/>
    <property type="evidence" value="ECO:0007669"/>
    <property type="project" value="TreeGrafter"/>
</dbReference>
<dbReference type="InterPro" id="IPR036175">
    <property type="entry name" value="Sec23/24_helical_dom_sf"/>
</dbReference>
<feature type="domain" description="Sec23/Sec24 beta-sandwich" evidence="9">
    <location>
        <begin position="506"/>
        <end position="620"/>
    </location>
</feature>
<organism evidence="10 11">
    <name type="scientific">Serendipita vermifera MAFF 305830</name>
    <dbReference type="NCBI Taxonomy" id="933852"/>
    <lineage>
        <taxon>Eukaryota</taxon>
        <taxon>Fungi</taxon>
        <taxon>Dikarya</taxon>
        <taxon>Basidiomycota</taxon>
        <taxon>Agaricomycotina</taxon>
        <taxon>Agaricomycetes</taxon>
        <taxon>Sebacinales</taxon>
        <taxon>Serendipitaceae</taxon>
        <taxon>Serendipita</taxon>
    </lineage>
</organism>
<proteinExistence type="inferred from homology"/>
<dbReference type="STRING" id="933852.A0A0C2W755"/>
<dbReference type="InterPro" id="IPR050550">
    <property type="entry name" value="SEC23_SEC24_subfamily"/>
</dbReference>
<dbReference type="InterPro" id="IPR036174">
    <property type="entry name" value="Znf_Sec23_Sec24_sf"/>
</dbReference>
<dbReference type="SUPFAM" id="SSF81995">
    <property type="entry name" value="beta-sandwich domain of Sec23/24"/>
    <property type="match status" value="2"/>
</dbReference>
<accession>A0A0C2W755</accession>
<dbReference type="HOGENOM" id="CLU_004589_1_0_1"/>
<sequence>MNRPRRPPPLNPSQNTNPIPQPPHTAGTPLQGLRTKLDPVQIPSTAHQITEDEDRWTKESYLTVGEQPVPLSASQYHAIDQGNSTPRFLRPTIYAVPASADLQGLTHVPFGIHITPLAQQAPEEAPIPVVDFGEAGPPRCEALECRAYINPWCTWEGGGLRWICNLCGKVNDAPPEYLSAPSTTPRAELQKGTVDFLVPAVYWAPVPPKRLIHAFVPVTVSNSDTQSRKSMENKLLPIGNPETATRNPTPMNYVFALDVSLEAVQSGFLESACKILLEVLYGNSNGETENPEATSRSWWNPESKLAIVTFDRELCFYDFDPDSPQAKMLIVSDIEEVFAPMPSTSTLFVDPQESRTLLEPLLSNLSNTYSQTVCAQAALGSSIAAALSLLSQSGGQVVVFGTCLPKIGLGMLTDRDNERTMYNTENEPILFKPREAIWKEMAEECVDCGVGVSLVMAPSRWADLGTLGVVPKLTGGDMYFHPKFDPERDQEILASQIRRLVNRETGYQATLRLRCTTGMHVKAHYGNAWERSATDVNFGTVDADKSVYASLDYTSALDNFSSLTLDTISSLINQKGTSTQHHQKQSIDTAKQAYFQSALLYTTAAGERRVRVCNLSLPVVALAGNVYRYGDYEGVVAALAKIAMAQMSLKPLRDIRDSLTAQCAELLLHYRRYCAAASAASQLILPEGFTLLPVYINCLLKSRPLKGKFMQRFSSPFFFRSLGTFFFWVFGTFLALPFCSSFLADFFGFFFLGFFHFLAAMELLGPSVGFPVGLGMRATDDGEVMFMWLGGDVEESNWRDLFGVSNAHELKPVPKRLPELSNSFSTRVRAIVANLEYQTGITRRFIIVRQNLDALEIDFANMLMEDTNNDGMSYLDYLCYVHRLISHSLDNGYSAITVGKSTSKKIPW</sequence>
<dbReference type="PANTHER" id="PTHR13803:SF4">
    <property type="entry name" value="SECRETORY 24CD, ISOFORM C"/>
    <property type="match status" value="1"/>
</dbReference>
<dbReference type="Pfam" id="PF04810">
    <property type="entry name" value="zf-Sec23_Sec24"/>
    <property type="match status" value="1"/>
</dbReference>
<feature type="transmembrane region" description="Helical" evidence="5">
    <location>
        <begin position="742"/>
        <end position="761"/>
    </location>
</feature>
<dbReference type="InterPro" id="IPR029006">
    <property type="entry name" value="ADF-H/Gelsolin-like_dom_sf"/>
</dbReference>
<feature type="domain" description="Zinc finger Sec23/Sec24-type" evidence="6">
    <location>
        <begin position="137"/>
        <end position="177"/>
    </location>
</feature>
<dbReference type="InterPro" id="IPR006896">
    <property type="entry name" value="Sec23/24_trunk_dom"/>
</dbReference>
<keyword evidence="3" id="KW-0653">Protein transport</keyword>
<gene>
    <name evidence="10" type="ORF">M408DRAFT_332978</name>
</gene>
<keyword evidence="11" id="KW-1185">Reference proteome</keyword>
<dbReference type="InterPro" id="IPR006895">
    <property type="entry name" value="Znf_Sec23_Sec24"/>
</dbReference>
<protein>
    <recommendedName>
        <fullName evidence="12">Sec23/Sec24 trunk domain-containing protein</fullName>
    </recommendedName>
</protein>
<dbReference type="GO" id="GO:0006886">
    <property type="term" value="P:intracellular protein transport"/>
    <property type="evidence" value="ECO:0007669"/>
    <property type="project" value="InterPro"/>
</dbReference>
<dbReference type="Pfam" id="PF08033">
    <property type="entry name" value="Sec23_BS"/>
    <property type="match status" value="1"/>
</dbReference>
<reference evidence="10 11" key="1">
    <citation type="submission" date="2014-04" db="EMBL/GenBank/DDBJ databases">
        <authorList>
            <consortium name="DOE Joint Genome Institute"/>
            <person name="Kuo A."/>
            <person name="Zuccaro A."/>
            <person name="Kohler A."/>
            <person name="Nagy L.G."/>
            <person name="Floudas D."/>
            <person name="Copeland A."/>
            <person name="Barry K.W."/>
            <person name="Cichocki N."/>
            <person name="Veneault-Fourrey C."/>
            <person name="LaButti K."/>
            <person name="Lindquist E.A."/>
            <person name="Lipzen A."/>
            <person name="Lundell T."/>
            <person name="Morin E."/>
            <person name="Murat C."/>
            <person name="Sun H."/>
            <person name="Tunlid A."/>
            <person name="Henrissat B."/>
            <person name="Grigoriev I.V."/>
            <person name="Hibbett D.S."/>
            <person name="Martin F."/>
            <person name="Nordberg H.P."/>
            <person name="Cantor M.N."/>
            <person name="Hua S.X."/>
        </authorList>
    </citation>
    <scope>NUCLEOTIDE SEQUENCE [LARGE SCALE GENOMIC DNA]</scope>
    <source>
        <strain evidence="10 11">MAFF 305830</strain>
    </source>
</reference>
<evidence type="ECO:0000313" key="10">
    <source>
        <dbReference type="EMBL" id="KIM22278.1"/>
    </source>
</evidence>
<dbReference type="Gene3D" id="2.30.30.380">
    <property type="entry name" value="Zn-finger domain of Sec23/24"/>
    <property type="match status" value="1"/>
</dbReference>
<evidence type="ECO:0008006" key="12">
    <source>
        <dbReference type="Google" id="ProtNLM"/>
    </source>
</evidence>
<evidence type="ECO:0000256" key="2">
    <source>
        <dbReference type="ARBA" id="ARBA00022448"/>
    </source>
</evidence>
<dbReference type="InterPro" id="IPR036465">
    <property type="entry name" value="vWFA_dom_sf"/>
</dbReference>
<dbReference type="Pfam" id="PF04811">
    <property type="entry name" value="Sec23_trunk"/>
    <property type="match status" value="1"/>
</dbReference>
<evidence type="ECO:0000259" key="7">
    <source>
        <dbReference type="Pfam" id="PF04811"/>
    </source>
</evidence>
<evidence type="ECO:0000256" key="4">
    <source>
        <dbReference type="SAM" id="MobiDB-lite"/>
    </source>
</evidence>
<dbReference type="Gene3D" id="3.40.20.10">
    <property type="entry name" value="Severin"/>
    <property type="match status" value="1"/>
</dbReference>
<comment type="similarity">
    <text evidence="1">Belongs to the SEC23/SEC24 family. SEC24 subfamily.</text>
</comment>
<evidence type="ECO:0000259" key="6">
    <source>
        <dbReference type="Pfam" id="PF04810"/>
    </source>
</evidence>
<dbReference type="GO" id="GO:0008270">
    <property type="term" value="F:zinc ion binding"/>
    <property type="evidence" value="ECO:0007669"/>
    <property type="project" value="InterPro"/>
</dbReference>
<keyword evidence="5" id="KW-1133">Transmembrane helix</keyword>
<evidence type="ECO:0000256" key="1">
    <source>
        <dbReference type="ARBA" id="ARBA00008334"/>
    </source>
</evidence>
<evidence type="ECO:0000256" key="3">
    <source>
        <dbReference type="ARBA" id="ARBA00022927"/>
    </source>
</evidence>
<dbReference type="PANTHER" id="PTHR13803">
    <property type="entry name" value="SEC24-RELATED PROTEIN"/>
    <property type="match status" value="1"/>
</dbReference>
<dbReference type="GO" id="GO:0090110">
    <property type="term" value="P:COPII-coated vesicle cargo loading"/>
    <property type="evidence" value="ECO:0007669"/>
    <property type="project" value="TreeGrafter"/>
</dbReference>
<dbReference type="Pfam" id="PF04815">
    <property type="entry name" value="Sec23_helical"/>
    <property type="match status" value="1"/>
</dbReference>
<reference evidence="11" key="2">
    <citation type="submission" date="2015-01" db="EMBL/GenBank/DDBJ databases">
        <title>Evolutionary Origins and Diversification of the Mycorrhizal Mutualists.</title>
        <authorList>
            <consortium name="DOE Joint Genome Institute"/>
            <consortium name="Mycorrhizal Genomics Consortium"/>
            <person name="Kohler A."/>
            <person name="Kuo A."/>
            <person name="Nagy L.G."/>
            <person name="Floudas D."/>
            <person name="Copeland A."/>
            <person name="Barry K.W."/>
            <person name="Cichocki N."/>
            <person name="Veneault-Fourrey C."/>
            <person name="LaButti K."/>
            <person name="Lindquist E.A."/>
            <person name="Lipzen A."/>
            <person name="Lundell T."/>
            <person name="Morin E."/>
            <person name="Murat C."/>
            <person name="Riley R."/>
            <person name="Ohm R."/>
            <person name="Sun H."/>
            <person name="Tunlid A."/>
            <person name="Henrissat B."/>
            <person name="Grigoriev I.V."/>
            <person name="Hibbett D.S."/>
            <person name="Martin F."/>
        </authorList>
    </citation>
    <scope>NUCLEOTIDE SEQUENCE [LARGE SCALE GENOMIC DNA]</scope>
    <source>
        <strain evidence="11">MAFF 305830</strain>
    </source>
</reference>
<evidence type="ECO:0000259" key="8">
    <source>
        <dbReference type="Pfam" id="PF04815"/>
    </source>
</evidence>
<dbReference type="EMBL" id="KN824359">
    <property type="protein sequence ID" value="KIM22278.1"/>
    <property type="molecule type" value="Genomic_DNA"/>
</dbReference>
<feature type="region of interest" description="Disordered" evidence="4">
    <location>
        <begin position="1"/>
        <end position="32"/>
    </location>
</feature>
<dbReference type="Proteomes" id="UP000054097">
    <property type="component" value="Unassembled WGS sequence"/>
</dbReference>
<dbReference type="Gene3D" id="3.40.50.410">
    <property type="entry name" value="von Willebrand factor, type A domain"/>
    <property type="match status" value="1"/>
</dbReference>
<dbReference type="InterPro" id="IPR006900">
    <property type="entry name" value="Sec23/24_helical_dom"/>
</dbReference>
<dbReference type="SUPFAM" id="SSF82754">
    <property type="entry name" value="C-terminal, gelsolin-like domain of Sec23/24"/>
    <property type="match status" value="1"/>
</dbReference>
<dbReference type="OrthoDB" id="49016at2759"/>
<keyword evidence="2" id="KW-0813">Transport</keyword>
<feature type="domain" description="Sec23/Sec24 trunk" evidence="7">
    <location>
        <begin position="248"/>
        <end position="500"/>
    </location>
</feature>
<dbReference type="InterPro" id="IPR012990">
    <property type="entry name" value="Beta-sandwich_Sec23_24"/>
</dbReference>
<dbReference type="SUPFAM" id="SSF82919">
    <property type="entry name" value="Zn-finger domain of Sec23/24"/>
    <property type="match status" value="1"/>
</dbReference>
<keyword evidence="5" id="KW-0812">Transmembrane</keyword>
<dbReference type="AlphaFoldDB" id="A0A0C2W755"/>
<evidence type="ECO:0000259" key="9">
    <source>
        <dbReference type="Pfam" id="PF08033"/>
    </source>
</evidence>
<name>A0A0C2W755_SERVB</name>
<dbReference type="InterPro" id="IPR036180">
    <property type="entry name" value="Gelsolin-like_dom_sf"/>
</dbReference>
<evidence type="ECO:0000313" key="11">
    <source>
        <dbReference type="Proteomes" id="UP000054097"/>
    </source>
</evidence>